<feature type="compositionally biased region" description="Low complexity" evidence="1">
    <location>
        <begin position="541"/>
        <end position="552"/>
    </location>
</feature>
<feature type="compositionally biased region" description="Low complexity" evidence="1">
    <location>
        <begin position="559"/>
        <end position="574"/>
    </location>
</feature>
<protein>
    <submittedName>
        <fullName evidence="3">Uncharacterized protein</fullName>
    </submittedName>
</protein>
<feature type="transmembrane region" description="Helical" evidence="2">
    <location>
        <begin position="20"/>
        <end position="47"/>
    </location>
</feature>
<evidence type="ECO:0000313" key="4">
    <source>
        <dbReference type="Proteomes" id="UP001303473"/>
    </source>
</evidence>
<feature type="transmembrane region" description="Helical" evidence="2">
    <location>
        <begin position="163"/>
        <end position="188"/>
    </location>
</feature>
<feature type="transmembrane region" description="Helical" evidence="2">
    <location>
        <begin position="256"/>
        <end position="278"/>
    </location>
</feature>
<accession>A0AAN6N9M2</accession>
<gene>
    <name evidence="3" type="ORF">QBC46DRAFT_91819</name>
</gene>
<feature type="compositionally biased region" description="Pro residues" evidence="1">
    <location>
        <begin position="531"/>
        <end position="540"/>
    </location>
</feature>
<keyword evidence="4" id="KW-1185">Reference proteome</keyword>
<dbReference type="Proteomes" id="UP001303473">
    <property type="component" value="Unassembled WGS sequence"/>
</dbReference>
<evidence type="ECO:0000313" key="3">
    <source>
        <dbReference type="EMBL" id="KAK3941739.1"/>
    </source>
</evidence>
<feature type="transmembrane region" description="Helical" evidence="2">
    <location>
        <begin position="123"/>
        <end position="143"/>
    </location>
</feature>
<name>A0AAN6N9M2_9PEZI</name>
<feature type="transmembrane region" description="Helical" evidence="2">
    <location>
        <begin position="380"/>
        <end position="402"/>
    </location>
</feature>
<dbReference type="AlphaFoldDB" id="A0AAN6N9M2"/>
<keyword evidence="2" id="KW-0812">Transmembrane</keyword>
<feature type="transmembrane region" description="Helical" evidence="2">
    <location>
        <begin position="331"/>
        <end position="355"/>
    </location>
</feature>
<feature type="region of interest" description="Disordered" evidence="1">
    <location>
        <begin position="497"/>
        <end position="587"/>
    </location>
</feature>
<sequence length="587" mass="65244">MSAHPHHRPDYDDSVFTRNWCVAGLVTSWFVAIGSLLGGGICLYLQLRDGNAVYINLSHMWREILPLVLNIFVTLLNDSMGYIHTCSLRWALQREGKLDFSSNLRLLTASRLSRPNGMIANTLYLIGIIFAYGSTSLIFLSMNPDLARLLGHGNPDAVDTNQIHINAVALLMFGLGLFLQAVITNWALVVTYIPTWSSNPLDVARACLDKHSGHRIARCEGRCMMSVHQRKDPPGKYRPVRKQKPMLWAHPRVIRILLLLWALPILSGIWGGGIQAYIMQGHGKGVLGRSWMPLPVFTGITDTNCPLSQCTDGTSVLNVGWSVTNGTAGTLGAVLLINLFQSVVSLALHCAELIVNLSRDEVIYRELIAHKGTNGHYNSIWAAFTSWQTITLFAFKAGVHWMFGLAINLQFQLGVNMYPPQIFYFAGFSLFAALFGLYLSLRRPDGYLPASYGHLQTMVDIIDEWADSGCMFWGHKGDGNPAYAGTSTGWLKIPMEHQEYGGDPPARHSRQSGYSGTSTELNTMNPAVQVSPPPQYPFPPHMQQQQFHTHPQNRPSRQSMNSNYSRYSGYSGQSDESTQPFLRLGGC</sequence>
<feature type="transmembrane region" description="Helical" evidence="2">
    <location>
        <begin position="422"/>
        <end position="441"/>
    </location>
</feature>
<proteinExistence type="predicted"/>
<keyword evidence="2" id="KW-1133">Transmembrane helix</keyword>
<reference evidence="4" key="1">
    <citation type="journal article" date="2023" name="Mol. Phylogenet. Evol.">
        <title>Genome-scale phylogeny and comparative genomics of the fungal order Sordariales.</title>
        <authorList>
            <person name="Hensen N."/>
            <person name="Bonometti L."/>
            <person name="Westerberg I."/>
            <person name="Brannstrom I.O."/>
            <person name="Guillou S."/>
            <person name="Cros-Aarteil S."/>
            <person name="Calhoun S."/>
            <person name="Haridas S."/>
            <person name="Kuo A."/>
            <person name="Mondo S."/>
            <person name="Pangilinan J."/>
            <person name="Riley R."/>
            <person name="LaButti K."/>
            <person name="Andreopoulos B."/>
            <person name="Lipzen A."/>
            <person name="Chen C."/>
            <person name="Yan M."/>
            <person name="Daum C."/>
            <person name="Ng V."/>
            <person name="Clum A."/>
            <person name="Steindorff A."/>
            <person name="Ohm R.A."/>
            <person name="Martin F."/>
            <person name="Silar P."/>
            <person name="Natvig D.O."/>
            <person name="Lalanne C."/>
            <person name="Gautier V."/>
            <person name="Ament-Velasquez S.L."/>
            <person name="Kruys A."/>
            <person name="Hutchinson M.I."/>
            <person name="Powell A.J."/>
            <person name="Barry K."/>
            <person name="Miller A.N."/>
            <person name="Grigoriev I.V."/>
            <person name="Debuchy R."/>
            <person name="Gladieux P."/>
            <person name="Hiltunen Thoren M."/>
            <person name="Johannesson H."/>
        </authorList>
    </citation>
    <scope>NUCLEOTIDE SEQUENCE [LARGE SCALE GENOMIC DNA]</scope>
    <source>
        <strain evidence="4">CBS 340.73</strain>
    </source>
</reference>
<dbReference type="EMBL" id="MU853780">
    <property type="protein sequence ID" value="KAK3941739.1"/>
    <property type="molecule type" value="Genomic_DNA"/>
</dbReference>
<organism evidence="3 4">
    <name type="scientific">Diplogelasinospora grovesii</name>
    <dbReference type="NCBI Taxonomy" id="303347"/>
    <lineage>
        <taxon>Eukaryota</taxon>
        <taxon>Fungi</taxon>
        <taxon>Dikarya</taxon>
        <taxon>Ascomycota</taxon>
        <taxon>Pezizomycotina</taxon>
        <taxon>Sordariomycetes</taxon>
        <taxon>Sordariomycetidae</taxon>
        <taxon>Sordariales</taxon>
        <taxon>Diplogelasinosporaceae</taxon>
        <taxon>Diplogelasinospora</taxon>
    </lineage>
</organism>
<evidence type="ECO:0000256" key="2">
    <source>
        <dbReference type="SAM" id="Phobius"/>
    </source>
</evidence>
<feature type="compositionally biased region" description="Polar residues" evidence="1">
    <location>
        <begin position="511"/>
        <end position="528"/>
    </location>
</feature>
<evidence type="ECO:0000256" key="1">
    <source>
        <dbReference type="SAM" id="MobiDB-lite"/>
    </source>
</evidence>
<comment type="caution">
    <text evidence="3">The sequence shown here is derived from an EMBL/GenBank/DDBJ whole genome shotgun (WGS) entry which is preliminary data.</text>
</comment>
<keyword evidence="2" id="KW-0472">Membrane</keyword>